<sequence>MTIAALNSREKEIPEFESLAFEQNGSAGKETDEELPNNKATRPPIIDRQKSCEPVLLHNMCLDLNSSTTSLQPVVHKPFENGSAETNNNHSPNFKSTLKNGPIPPSPTSVNLLREAWEALNRSRVYFRGYPIGTIAALDHSVDELNYNQVFIRDFVPSALAFLMDGKPDIVKNFLLKTIRLQSKEKRIDRYKLGEGAMPASFKVFHDSDKNYETLVADYGESAIGRVAPIDSGFWWIILLRAYTKSTGDSSLADNVECQTGMRLILSLCLSEGFDTFPTLLCADGSSMIDRRMGVYGYPIEIQSLFHMALKCAKTMLKGDDSEEGEYLIERIKRRLVALSFHVRSYFWLDFQQLNKIYRYKTEEYSHTAVNKFNVIPESLPEWLFDFMPTNGGYFIGNVSPARMDFRWFCLGNCLAILSSLATPEQATAIMDLIEERWNELVGVMPVKICYPAIEGHEWRIVTGCDPKNTSWSYHNGGSWPVLIWLLTAACIKTGRPQMARNAIELAEKHLSKDNWPEYYDGKYGRYVGKQARKQQTWSVAGYLVARKLLEDPSNLGMISLDEEKDVKPVLKRSVSWSK</sequence>
<dbReference type="SUPFAM" id="SSF48208">
    <property type="entry name" value="Six-hairpin glycosidases"/>
    <property type="match status" value="1"/>
</dbReference>
<dbReference type="EC" id="3.2.1.26" evidence="6"/>
<dbReference type="AlphaFoldDB" id="A0A0K9P6A1"/>
<protein>
    <recommendedName>
        <fullName evidence="6">Alkaline/neutral invertase</fullName>
        <ecNumber evidence="6">3.2.1.26</ecNumber>
    </recommendedName>
</protein>
<keyword evidence="5 6" id="KW-0326">Glycosidase</keyword>
<dbReference type="OMA" id="EYYDGTH"/>
<dbReference type="OrthoDB" id="585877at2759"/>
<evidence type="ECO:0000256" key="2">
    <source>
        <dbReference type="ARBA" id="ARBA00007671"/>
    </source>
</evidence>
<evidence type="ECO:0000256" key="1">
    <source>
        <dbReference type="ARBA" id="ARBA00000094"/>
    </source>
</evidence>
<dbReference type="Proteomes" id="UP000036987">
    <property type="component" value="Unassembled WGS sequence"/>
</dbReference>
<evidence type="ECO:0000313" key="9">
    <source>
        <dbReference type="Proteomes" id="UP000036987"/>
    </source>
</evidence>
<dbReference type="InterPro" id="IPR024746">
    <property type="entry name" value="Glyco_hydro_100"/>
</dbReference>
<dbReference type="EMBL" id="LFYR01001127">
    <property type="protein sequence ID" value="KMZ64543.1"/>
    <property type="molecule type" value="Genomic_DNA"/>
</dbReference>
<dbReference type="FunFam" id="1.50.10.10:FF:000001">
    <property type="entry name" value="probable alkaline/neutral invertase B"/>
    <property type="match status" value="1"/>
</dbReference>
<dbReference type="InterPro" id="IPR012341">
    <property type="entry name" value="6hp_glycosidase-like_sf"/>
</dbReference>
<dbReference type="Gene3D" id="1.50.10.10">
    <property type="match status" value="1"/>
</dbReference>
<dbReference type="GO" id="GO:0004575">
    <property type="term" value="F:sucrose alpha-glucosidase activity"/>
    <property type="evidence" value="ECO:0000318"/>
    <property type="project" value="GO_Central"/>
</dbReference>
<feature type="compositionally biased region" description="Polar residues" evidence="7">
    <location>
        <begin position="83"/>
        <end position="99"/>
    </location>
</feature>
<dbReference type="GO" id="GO:0005987">
    <property type="term" value="P:sucrose catabolic process"/>
    <property type="evidence" value="ECO:0000318"/>
    <property type="project" value="GO_Central"/>
</dbReference>
<organism evidence="8 9">
    <name type="scientific">Zostera marina</name>
    <name type="common">Eelgrass</name>
    <dbReference type="NCBI Taxonomy" id="29655"/>
    <lineage>
        <taxon>Eukaryota</taxon>
        <taxon>Viridiplantae</taxon>
        <taxon>Streptophyta</taxon>
        <taxon>Embryophyta</taxon>
        <taxon>Tracheophyta</taxon>
        <taxon>Spermatophyta</taxon>
        <taxon>Magnoliopsida</taxon>
        <taxon>Liliopsida</taxon>
        <taxon>Zosteraceae</taxon>
        <taxon>Zostera</taxon>
    </lineage>
</organism>
<dbReference type="PANTHER" id="PTHR31916">
    <property type="match status" value="1"/>
</dbReference>
<keyword evidence="3 6" id="KW-0378">Hydrolase</keyword>
<comment type="caution">
    <text evidence="8">The sequence shown here is derived from an EMBL/GenBank/DDBJ whole genome shotgun (WGS) entry which is preliminary data.</text>
</comment>
<accession>A0A0K9P6A1</accession>
<comment type="function">
    <text evidence="6">Invertase that cleaves sucrose into glucose and fructose.</text>
</comment>
<dbReference type="Pfam" id="PF12899">
    <property type="entry name" value="Glyco_hydro_100"/>
    <property type="match status" value="1"/>
</dbReference>
<keyword evidence="4 6" id="KW-0119">Carbohydrate metabolism</keyword>
<evidence type="ECO:0000256" key="6">
    <source>
        <dbReference type="RuleBase" id="RU367047"/>
    </source>
</evidence>
<evidence type="ECO:0000256" key="5">
    <source>
        <dbReference type="ARBA" id="ARBA00023295"/>
    </source>
</evidence>
<gene>
    <name evidence="8" type="ORF">ZOSMA_360G00040</name>
</gene>
<evidence type="ECO:0000256" key="7">
    <source>
        <dbReference type="SAM" id="MobiDB-lite"/>
    </source>
</evidence>
<proteinExistence type="inferred from homology"/>
<evidence type="ECO:0000256" key="3">
    <source>
        <dbReference type="ARBA" id="ARBA00022801"/>
    </source>
</evidence>
<dbReference type="InterPro" id="IPR008928">
    <property type="entry name" value="6-hairpin_glycosidase_sf"/>
</dbReference>
<comment type="similarity">
    <text evidence="2 6">Belongs to the glycosyl hydrolase 100 family.</text>
</comment>
<keyword evidence="9" id="KW-1185">Reference proteome</keyword>
<evidence type="ECO:0000256" key="4">
    <source>
        <dbReference type="ARBA" id="ARBA00023277"/>
    </source>
</evidence>
<name>A0A0K9P6A1_ZOSMR</name>
<feature type="region of interest" description="Disordered" evidence="7">
    <location>
        <begin position="80"/>
        <end position="105"/>
    </location>
</feature>
<comment type="catalytic activity">
    <reaction evidence="1 6">
        <text>Hydrolysis of terminal non-reducing beta-D-fructofuranoside residues in beta-D-fructofuranosides.</text>
        <dbReference type="EC" id="3.2.1.26"/>
    </reaction>
</comment>
<reference evidence="9" key="1">
    <citation type="journal article" date="2016" name="Nature">
        <title>The genome of the seagrass Zostera marina reveals angiosperm adaptation to the sea.</title>
        <authorList>
            <person name="Olsen J.L."/>
            <person name="Rouze P."/>
            <person name="Verhelst B."/>
            <person name="Lin Y.-C."/>
            <person name="Bayer T."/>
            <person name="Collen J."/>
            <person name="Dattolo E."/>
            <person name="De Paoli E."/>
            <person name="Dittami S."/>
            <person name="Maumus F."/>
            <person name="Michel G."/>
            <person name="Kersting A."/>
            <person name="Lauritano C."/>
            <person name="Lohaus R."/>
            <person name="Toepel M."/>
            <person name="Tonon T."/>
            <person name="Vanneste K."/>
            <person name="Amirebrahimi M."/>
            <person name="Brakel J."/>
            <person name="Bostroem C."/>
            <person name="Chovatia M."/>
            <person name="Grimwood J."/>
            <person name="Jenkins J.W."/>
            <person name="Jueterbock A."/>
            <person name="Mraz A."/>
            <person name="Stam W.T."/>
            <person name="Tice H."/>
            <person name="Bornberg-Bauer E."/>
            <person name="Green P.J."/>
            <person name="Pearson G.A."/>
            <person name="Procaccini G."/>
            <person name="Duarte C.M."/>
            <person name="Schmutz J."/>
            <person name="Reusch T.B.H."/>
            <person name="Van de Peer Y."/>
        </authorList>
    </citation>
    <scope>NUCLEOTIDE SEQUENCE [LARGE SCALE GENOMIC DNA]</scope>
    <source>
        <strain evidence="9">cv. Finnish</strain>
    </source>
</reference>
<dbReference type="PANTHER" id="PTHR31916:SF59">
    <property type="entry name" value="CYTOSOLIC INVERTASE 1"/>
    <property type="match status" value="1"/>
</dbReference>
<dbReference type="GO" id="GO:0033926">
    <property type="term" value="F:endo-alpha-N-acetylgalactosaminidase activity"/>
    <property type="evidence" value="ECO:0007669"/>
    <property type="project" value="UniProtKB-UniRule"/>
</dbReference>
<feature type="region of interest" description="Disordered" evidence="7">
    <location>
        <begin position="22"/>
        <end position="45"/>
    </location>
</feature>
<evidence type="ECO:0000313" key="8">
    <source>
        <dbReference type="EMBL" id="KMZ64543.1"/>
    </source>
</evidence>